<accession>A0A212JNX5</accession>
<dbReference type="EMBL" id="FLUQ01000001">
    <property type="protein sequence ID" value="SBW01139.1"/>
    <property type="molecule type" value="Genomic_DNA"/>
</dbReference>
<protein>
    <submittedName>
        <fullName evidence="1">Uncharacterized protein</fullName>
    </submittedName>
</protein>
<name>A0A212JNX5_9DELT</name>
<reference evidence="1" key="1">
    <citation type="submission" date="2016-04" db="EMBL/GenBank/DDBJ databases">
        <authorList>
            <person name="Evans L.H."/>
            <person name="Alamgir A."/>
            <person name="Owens N."/>
            <person name="Weber N.D."/>
            <person name="Virtaneva K."/>
            <person name="Barbian K."/>
            <person name="Babar A."/>
            <person name="Rosenke K."/>
        </authorList>
    </citation>
    <scope>NUCLEOTIDE SEQUENCE</scope>
    <source>
        <strain evidence="1">86</strain>
    </source>
</reference>
<dbReference type="AlphaFoldDB" id="A0A212JNX5"/>
<organism evidence="1">
    <name type="scientific">uncultured delta proteobacterium</name>
    <dbReference type="NCBI Taxonomy" id="34034"/>
    <lineage>
        <taxon>Bacteria</taxon>
        <taxon>Deltaproteobacteria</taxon>
        <taxon>environmental samples</taxon>
    </lineage>
</organism>
<gene>
    <name evidence="1" type="ORF">KL86DPRO_11905</name>
</gene>
<evidence type="ECO:0000313" key="1">
    <source>
        <dbReference type="EMBL" id="SBW01139.1"/>
    </source>
</evidence>
<sequence length="93" mass="10195">MAITGTLLCSKENPVQGRRMKTAILIIAVLADGSWQTESAYTMRSLADCEKVARHRAVIDSYPERILLCRELLTTINPPDAPATLSSPIPARD</sequence>
<proteinExistence type="predicted"/>